<proteinExistence type="predicted"/>
<organism evidence="1 2">
    <name type="scientific">Arachis hypogaea</name>
    <name type="common">Peanut</name>
    <dbReference type="NCBI Taxonomy" id="3818"/>
    <lineage>
        <taxon>Eukaryota</taxon>
        <taxon>Viridiplantae</taxon>
        <taxon>Streptophyta</taxon>
        <taxon>Embryophyta</taxon>
        <taxon>Tracheophyta</taxon>
        <taxon>Spermatophyta</taxon>
        <taxon>Magnoliopsida</taxon>
        <taxon>eudicotyledons</taxon>
        <taxon>Gunneridae</taxon>
        <taxon>Pentapetalae</taxon>
        <taxon>rosids</taxon>
        <taxon>fabids</taxon>
        <taxon>Fabales</taxon>
        <taxon>Fabaceae</taxon>
        <taxon>Papilionoideae</taxon>
        <taxon>50 kb inversion clade</taxon>
        <taxon>dalbergioids sensu lato</taxon>
        <taxon>Dalbergieae</taxon>
        <taxon>Pterocarpus clade</taxon>
        <taxon>Arachis</taxon>
    </lineage>
</organism>
<sequence length="174" mass="19129">MVVRGSATPLLLLRCRRRCEGSATALLLLGRRRPEWVCRRVFCHRWSSVAVVVMTAAPLAAGSSIVAARTSLSWLSSDIFASELKLLLGHRSFWPLTDLLSGQFEVVAASLVSIVSLSFGDFVSHKCCGGCRVIPFILEVVAELIRGAEAVSYIEKNTQSRDFDCGFELRRKGL</sequence>
<protein>
    <submittedName>
        <fullName evidence="1">Uncharacterized protein</fullName>
    </submittedName>
</protein>
<evidence type="ECO:0000313" key="2">
    <source>
        <dbReference type="Proteomes" id="UP000464620"/>
    </source>
</evidence>
<dbReference type="Proteomes" id="UP000464620">
    <property type="component" value="Chromosome B09"/>
</dbReference>
<name>A0A6B9V7Z2_ARAHY</name>
<evidence type="ECO:0000313" key="1">
    <source>
        <dbReference type="EMBL" id="QHN77529.1"/>
    </source>
</evidence>
<reference evidence="1 2" key="1">
    <citation type="submission" date="2020-01" db="EMBL/GenBank/DDBJ databases">
        <title>Genome sequence of Arachis hypogaea, cultivar Shitouqi.</title>
        <authorList>
            <person name="Zhuang W."/>
            <person name="Chen H."/>
            <person name="Varshney R."/>
            <person name="Wang D."/>
            <person name="Ming R."/>
        </authorList>
    </citation>
    <scope>NUCLEOTIDE SEQUENCE [LARGE SCALE GENOMIC DNA]</scope>
    <source>
        <tissue evidence="1">Young leaf</tissue>
    </source>
</reference>
<dbReference type="EMBL" id="CP031001">
    <property type="protein sequence ID" value="QHN77529.1"/>
    <property type="molecule type" value="Genomic_DNA"/>
</dbReference>
<accession>A0A6B9V7Z2</accession>
<dbReference type="AlphaFoldDB" id="A0A6B9V7Z2"/>
<gene>
    <name evidence="1" type="ORF">DS421_19g653520</name>
</gene>